<proteinExistence type="predicted"/>
<evidence type="ECO:0000313" key="2">
    <source>
        <dbReference type="Proteomes" id="UP000826212"/>
    </source>
</evidence>
<gene>
    <name evidence="1" type="ORF">K4L44_07070</name>
</gene>
<accession>A0AC61NIN1</accession>
<reference evidence="1" key="1">
    <citation type="submission" date="2021-08" db="EMBL/GenBank/DDBJ databases">
        <title>Novel anaerobic bacterium isolated from sea squirt in East Sea, Republic of Korea.</title>
        <authorList>
            <person name="Nguyen T.H."/>
            <person name="Li Z."/>
            <person name="Lee Y.-J."/>
            <person name="Ko J."/>
            <person name="Kim S.-G."/>
        </authorList>
    </citation>
    <scope>NUCLEOTIDE SEQUENCE</scope>
    <source>
        <strain evidence="1">KCTC 25031</strain>
    </source>
</reference>
<name>A0AC61NIN1_9BACT</name>
<evidence type="ECO:0000313" key="1">
    <source>
        <dbReference type="EMBL" id="QZE15588.1"/>
    </source>
</evidence>
<sequence>MRRIHYRLLCSLLACGLFSIHIAKAQGQQDNDVMTPEILWSFGRIGDMQVSPTGERVAYGVSYYSVKDNKASRDIYVKDLNGDVQQITHTPENEFGIQWRPDGKKIGYLSSKSGSVQMWEMDVNGSDNKQVTDIDGGIQGFKYSPNMKRILFVKSVKLDADIHDLYPDLPKANARLETDIMYRHWDRWHDYTYNHIFVAAYTTGTIGAATDIMPNERYDAPMKPFGGIEEINWNTESNAIAYTCKKLVGKEYATSTNSDIYLYSIEDKTTKNLTEGMMGYDKSPTFSPNGKYIAWSSMERDGYEADKNRIFVMTLKNGKKKDVTALWDQSIHGLVWANDSKSIYGISDIHATDEIYQVSVKKNNIRRVTNGIHNYQSVQIAKDGLIAQRVSMSAPAELYKVNTKTGQDVAITEVTKPIMDKLKMGKVEKRWVNTTDGKKELVWVIYPPHFDPNKKYPALLYCQGGPQGTVSQFWSYRWNFQMMAANDYIIVAPNRRGLPGFGQKWCEEISKDYGGQCMDDYISAIDSIAKLPYVDENNLGAVGASFGGYSVYYLAGHNQNKRFNAFISHCGIFNFDQMYSTTEEMFFVNWDIGGPYWDKNNAAAQKSYKEFSPHKFVDNWNSPILVIHGAKDFRIPYTQGMGAFNTAIMKGVPAEFLYFPDECHWVLKPQNGILWQRVFFNFLDKNLKK</sequence>
<dbReference type="EMBL" id="CP081303">
    <property type="protein sequence ID" value="QZE15588.1"/>
    <property type="molecule type" value="Genomic_DNA"/>
</dbReference>
<keyword evidence="2" id="KW-1185">Reference proteome</keyword>
<organism evidence="1 2">
    <name type="scientific">Halosquirtibacter laminarini</name>
    <dbReference type="NCBI Taxonomy" id="3374600"/>
    <lineage>
        <taxon>Bacteria</taxon>
        <taxon>Pseudomonadati</taxon>
        <taxon>Bacteroidota</taxon>
        <taxon>Bacteroidia</taxon>
        <taxon>Marinilabiliales</taxon>
        <taxon>Prolixibacteraceae</taxon>
        <taxon>Halosquirtibacter</taxon>
    </lineage>
</organism>
<dbReference type="Proteomes" id="UP000826212">
    <property type="component" value="Chromosome"/>
</dbReference>
<protein>
    <submittedName>
        <fullName evidence="1">S9 family peptidase</fullName>
    </submittedName>
</protein>